<dbReference type="EMBL" id="JAHHHN010000027">
    <property type="protein sequence ID" value="MBW4564830.1"/>
    <property type="molecule type" value="Genomic_DNA"/>
</dbReference>
<organism evidence="1 2">
    <name type="scientific">Mojavia pulchra JT2-VF2</name>
    <dbReference type="NCBI Taxonomy" id="287848"/>
    <lineage>
        <taxon>Bacteria</taxon>
        <taxon>Bacillati</taxon>
        <taxon>Cyanobacteriota</taxon>
        <taxon>Cyanophyceae</taxon>
        <taxon>Nostocales</taxon>
        <taxon>Nostocaceae</taxon>
    </lineage>
</organism>
<proteinExistence type="predicted"/>
<evidence type="ECO:0000313" key="1">
    <source>
        <dbReference type="EMBL" id="MBW4564830.1"/>
    </source>
</evidence>
<reference evidence="1" key="1">
    <citation type="submission" date="2021-05" db="EMBL/GenBank/DDBJ databases">
        <authorList>
            <person name="Pietrasiak N."/>
            <person name="Ward R."/>
            <person name="Stajich J.E."/>
            <person name="Kurbessoian T."/>
        </authorList>
    </citation>
    <scope>NUCLEOTIDE SEQUENCE</scope>
    <source>
        <strain evidence="1">JT2-VF2</strain>
    </source>
</reference>
<dbReference type="AlphaFoldDB" id="A0A951UJY4"/>
<gene>
    <name evidence="1" type="ORF">KME32_27645</name>
</gene>
<reference evidence="1" key="2">
    <citation type="journal article" date="2022" name="Microbiol. Resour. Announc.">
        <title>Metagenome Sequencing to Explore Phylogenomics of Terrestrial Cyanobacteria.</title>
        <authorList>
            <person name="Ward R.D."/>
            <person name="Stajich J.E."/>
            <person name="Johansen J.R."/>
            <person name="Huntemann M."/>
            <person name="Clum A."/>
            <person name="Foster B."/>
            <person name="Foster B."/>
            <person name="Roux S."/>
            <person name="Palaniappan K."/>
            <person name="Varghese N."/>
            <person name="Mukherjee S."/>
            <person name="Reddy T.B.K."/>
            <person name="Daum C."/>
            <person name="Copeland A."/>
            <person name="Chen I.A."/>
            <person name="Ivanova N.N."/>
            <person name="Kyrpides N.C."/>
            <person name="Shapiro N."/>
            <person name="Eloe-Fadrosh E.A."/>
            <person name="Pietrasiak N."/>
        </authorList>
    </citation>
    <scope>NUCLEOTIDE SEQUENCE</scope>
    <source>
        <strain evidence="1">JT2-VF2</strain>
    </source>
</reference>
<protein>
    <submittedName>
        <fullName evidence="1">Photosystem reaction center subunit H</fullName>
    </submittedName>
</protein>
<dbReference type="InterPro" id="IPR011033">
    <property type="entry name" value="PRC_barrel-like_sf"/>
</dbReference>
<dbReference type="Proteomes" id="UP000715781">
    <property type="component" value="Unassembled WGS sequence"/>
</dbReference>
<name>A0A951UJY4_9NOST</name>
<sequence>MISVVRRSQVVGLRAMDSSTATNFNTVEEVWIDDAGRVSYFAGTQGYTPVEQVSVVGPDAILTYSAMLEEPLLTNLRRLHRLGVRSSMTDAFGWVDDFIFDWETGEIAAYILAGDIAAPFGGRAVLFPEDVETIEAEAIVIKEGANKRLKSESEGLKGFLSEKSQQVKNLVNRMGDRLKSLVSPHDKPEAVRVKIKQVRDELEASGQHDKNALQQATEFLLLEWESFQQNLNRAGERLKKAFDSAWKHLTGKKL</sequence>
<comment type="caution">
    <text evidence="1">The sequence shown here is derived from an EMBL/GenBank/DDBJ whole genome shotgun (WGS) entry which is preliminary data.</text>
</comment>
<dbReference type="SUPFAM" id="SSF50346">
    <property type="entry name" value="PRC-barrel domain"/>
    <property type="match status" value="1"/>
</dbReference>
<accession>A0A951UJY4</accession>
<evidence type="ECO:0000313" key="2">
    <source>
        <dbReference type="Proteomes" id="UP000715781"/>
    </source>
</evidence>